<dbReference type="RefSeq" id="WP_089808761.1">
    <property type="nucleotide sequence ID" value="NZ_FOYT01000002.1"/>
</dbReference>
<sequence length="105" mass="11948">MEIVSITFESELSLEQIETRFRARAQQFRDMDGLLQKFYVHDEDSGRVGGIYLFDSEASRDALFESEIHAKLRDAPDVRNLDITTFHVVFPLYESGDGSVSTGAR</sequence>
<dbReference type="Gene3D" id="3.30.70.100">
    <property type="match status" value="1"/>
</dbReference>
<accession>A0A1I6I5C0</accession>
<gene>
    <name evidence="1" type="ORF">SAMN04487947_2893</name>
</gene>
<name>A0A1I6I5C0_9EURY</name>
<dbReference type="InterPro" id="IPR014910">
    <property type="entry name" value="YdhR"/>
</dbReference>
<protein>
    <submittedName>
        <fullName evidence="1">Putative mono-oxygenase ydhR</fullName>
    </submittedName>
</protein>
<dbReference type="AlphaFoldDB" id="A0A1I6I5C0"/>
<proteinExistence type="predicted"/>
<reference evidence="2" key="1">
    <citation type="submission" date="2016-10" db="EMBL/GenBank/DDBJ databases">
        <authorList>
            <person name="Varghese N."/>
            <person name="Submissions S."/>
        </authorList>
    </citation>
    <scope>NUCLEOTIDE SEQUENCE [LARGE SCALE GENOMIC DNA]</scope>
    <source>
        <strain evidence="2">CGMCC 1.7736</strain>
    </source>
</reference>
<dbReference type="OrthoDB" id="285008at2157"/>
<evidence type="ECO:0000313" key="2">
    <source>
        <dbReference type="Proteomes" id="UP000198531"/>
    </source>
</evidence>
<dbReference type="STRING" id="553469.SAMN04487947_2893"/>
<dbReference type="Proteomes" id="UP000198531">
    <property type="component" value="Unassembled WGS sequence"/>
</dbReference>
<dbReference type="EMBL" id="FOYT01000002">
    <property type="protein sequence ID" value="SFR61903.1"/>
    <property type="molecule type" value="Genomic_DNA"/>
</dbReference>
<dbReference type="SUPFAM" id="SSF54909">
    <property type="entry name" value="Dimeric alpha+beta barrel"/>
    <property type="match status" value="1"/>
</dbReference>
<dbReference type="Pfam" id="PF08803">
    <property type="entry name" value="ydhR"/>
    <property type="match status" value="1"/>
</dbReference>
<organism evidence="1 2">
    <name type="scientific">Halogeometricum rufum</name>
    <dbReference type="NCBI Taxonomy" id="553469"/>
    <lineage>
        <taxon>Archaea</taxon>
        <taxon>Methanobacteriati</taxon>
        <taxon>Methanobacteriota</taxon>
        <taxon>Stenosarchaea group</taxon>
        <taxon>Halobacteria</taxon>
        <taxon>Halobacteriales</taxon>
        <taxon>Haloferacaceae</taxon>
        <taxon>Halogeometricum</taxon>
    </lineage>
</organism>
<evidence type="ECO:0000313" key="1">
    <source>
        <dbReference type="EMBL" id="SFR61903.1"/>
    </source>
</evidence>
<dbReference type="InterPro" id="IPR011008">
    <property type="entry name" value="Dimeric_a/b-barrel"/>
</dbReference>
<keyword evidence="2" id="KW-1185">Reference proteome</keyword>